<dbReference type="Proteomes" id="UP000070444">
    <property type="component" value="Unassembled WGS sequence"/>
</dbReference>
<evidence type="ECO:0000313" key="1">
    <source>
        <dbReference type="EMBL" id="KXN73021.1"/>
    </source>
</evidence>
<accession>A0A137PDL2</accession>
<dbReference type="EMBL" id="KQ964442">
    <property type="protein sequence ID" value="KXN73021.1"/>
    <property type="molecule type" value="Genomic_DNA"/>
</dbReference>
<reference evidence="1 2" key="1">
    <citation type="journal article" date="2015" name="Genome Biol. Evol.">
        <title>Phylogenomic analyses indicate that early fungi evolved digesting cell walls of algal ancestors of land plants.</title>
        <authorList>
            <person name="Chang Y."/>
            <person name="Wang S."/>
            <person name="Sekimoto S."/>
            <person name="Aerts A.L."/>
            <person name="Choi C."/>
            <person name="Clum A."/>
            <person name="LaButti K.M."/>
            <person name="Lindquist E.A."/>
            <person name="Yee Ngan C."/>
            <person name="Ohm R.A."/>
            <person name="Salamov A.A."/>
            <person name="Grigoriev I.V."/>
            <person name="Spatafora J.W."/>
            <person name="Berbee M.L."/>
        </authorList>
    </citation>
    <scope>NUCLEOTIDE SEQUENCE [LARGE SCALE GENOMIC DNA]</scope>
    <source>
        <strain evidence="1 2">NRRL 28638</strain>
    </source>
</reference>
<evidence type="ECO:0000313" key="2">
    <source>
        <dbReference type="Proteomes" id="UP000070444"/>
    </source>
</evidence>
<dbReference type="AlphaFoldDB" id="A0A137PDL2"/>
<gene>
    <name evidence="1" type="ORF">CONCODRAFT_4037</name>
</gene>
<sequence>MKEGHIIGSVFWVENFNELLEKFGNNSLKRISNAIVHPYAAYQFNDDDDDNDEGEENKVYNLDFLFSMKIYQPEIIFKYNIDTYMENISIDVYNKLVKENLNSLVDNYIPSYKGCDGYADRNKGYIICWSCKCNRLNSMCYLIL</sequence>
<protein>
    <submittedName>
        <fullName evidence="1">Uncharacterized protein</fullName>
    </submittedName>
</protein>
<proteinExistence type="predicted"/>
<keyword evidence="2" id="KW-1185">Reference proteome</keyword>
<organism evidence="1 2">
    <name type="scientific">Conidiobolus coronatus (strain ATCC 28846 / CBS 209.66 / NRRL 28638)</name>
    <name type="common">Delacroixia coronata</name>
    <dbReference type="NCBI Taxonomy" id="796925"/>
    <lineage>
        <taxon>Eukaryota</taxon>
        <taxon>Fungi</taxon>
        <taxon>Fungi incertae sedis</taxon>
        <taxon>Zoopagomycota</taxon>
        <taxon>Entomophthoromycotina</taxon>
        <taxon>Entomophthoromycetes</taxon>
        <taxon>Entomophthorales</taxon>
        <taxon>Ancylistaceae</taxon>
        <taxon>Conidiobolus</taxon>
    </lineage>
</organism>
<name>A0A137PDL2_CONC2</name>